<dbReference type="GO" id="GO:1902670">
    <property type="term" value="F:carbon dioxide binding"/>
    <property type="evidence" value="ECO:0007669"/>
    <property type="project" value="TreeGrafter"/>
</dbReference>
<dbReference type="PROSITE" id="PS01097">
    <property type="entry name" value="HUPF_HYPC"/>
    <property type="match status" value="1"/>
</dbReference>
<dbReference type="NCBIfam" id="TIGR00074">
    <property type="entry name" value="hypC_hupF"/>
    <property type="match status" value="1"/>
</dbReference>
<dbReference type="GO" id="GO:0051604">
    <property type="term" value="P:protein maturation"/>
    <property type="evidence" value="ECO:0007669"/>
    <property type="project" value="TreeGrafter"/>
</dbReference>
<dbReference type="PANTHER" id="PTHR35177:SF1">
    <property type="entry name" value="HYDROGENASE MATURATION FACTOR HYPC"/>
    <property type="match status" value="1"/>
</dbReference>
<dbReference type="InterPro" id="IPR019812">
    <property type="entry name" value="Hydgase_assmbl_chp_CS"/>
</dbReference>
<dbReference type="GO" id="GO:0008168">
    <property type="term" value="F:methyltransferase activity"/>
    <property type="evidence" value="ECO:0007669"/>
    <property type="project" value="UniProtKB-KW"/>
</dbReference>
<dbReference type="RefSeq" id="WP_108947631.1">
    <property type="nucleotide sequence ID" value="NZ_CP022187.1"/>
</dbReference>
<organism evidence="2 3">
    <name type="scientific">Parazoarcus communis</name>
    <dbReference type="NCBI Taxonomy" id="41977"/>
    <lineage>
        <taxon>Bacteria</taxon>
        <taxon>Pseudomonadati</taxon>
        <taxon>Pseudomonadota</taxon>
        <taxon>Betaproteobacteria</taxon>
        <taxon>Rhodocyclales</taxon>
        <taxon>Zoogloeaceae</taxon>
        <taxon>Parazoarcus</taxon>
    </lineage>
</organism>
<keyword evidence="3" id="KW-1185">Reference proteome</keyword>
<dbReference type="EMBL" id="CP022187">
    <property type="protein sequence ID" value="AWI73923.1"/>
    <property type="molecule type" value="Genomic_DNA"/>
</dbReference>
<comment type="similarity">
    <text evidence="1">Belongs to the HupF/HypC family.</text>
</comment>
<evidence type="ECO:0000313" key="3">
    <source>
        <dbReference type="Proteomes" id="UP000244930"/>
    </source>
</evidence>
<dbReference type="InterPro" id="IPR001109">
    <property type="entry name" value="Hydrogenase_HupF/HypC"/>
</dbReference>
<name>A0A2U8GL90_9RHOO</name>
<proteinExistence type="inferred from homology"/>
<protein>
    <submittedName>
        <fullName evidence="2">RNA methyltransferase</fullName>
    </submittedName>
</protein>
<accession>A0A2U8GL90</accession>
<dbReference type="Proteomes" id="UP000244930">
    <property type="component" value="Chromosome"/>
</dbReference>
<reference evidence="2 3" key="1">
    <citation type="submission" date="2017-06" db="EMBL/GenBank/DDBJ databases">
        <title>Azoarcus.</title>
        <authorList>
            <person name="Woo J.-H."/>
            <person name="Kim H.-S."/>
        </authorList>
    </citation>
    <scope>NUCLEOTIDE SEQUENCE [LARGE SCALE GENOMIC DNA]</scope>
    <source>
        <strain evidence="2 3">TSPY31</strain>
    </source>
</reference>
<dbReference type="AlphaFoldDB" id="A0A2U8GL90"/>
<evidence type="ECO:0000256" key="1">
    <source>
        <dbReference type="ARBA" id="ARBA00006018"/>
    </source>
</evidence>
<dbReference type="Gene3D" id="2.30.30.140">
    <property type="match status" value="1"/>
</dbReference>
<dbReference type="PANTHER" id="PTHR35177">
    <property type="entry name" value="HYDROGENASE MATURATION FACTOR HYBG"/>
    <property type="match status" value="1"/>
</dbReference>
<dbReference type="PRINTS" id="PR00445">
    <property type="entry name" value="HUPFHYPC"/>
</dbReference>
<dbReference type="SUPFAM" id="SSF159127">
    <property type="entry name" value="HupF/HypC-like"/>
    <property type="match status" value="1"/>
</dbReference>
<dbReference type="KEGG" id="acom:CEW83_00710"/>
<dbReference type="Pfam" id="PF01455">
    <property type="entry name" value="HupF_HypC"/>
    <property type="match status" value="1"/>
</dbReference>
<evidence type="ECO:0000313" key="2">
    <source>
        <dbReference type="EMBL" id="AWI73923.1"/>
    </source>
</evidence>
<gene>
    <name evidence="2" type="ORF">CEW83_00710</name>
</gene>
<dbReference type="GO" id="GO:0032259">
    <property type="term" value="P:methylation"/>
    <property type="evidence" value="ECO:0007669"/>
    <property type="project" value="UniProtKB-KW"/>
</dbReference>
<keyword evidence="2" id="KW-0489">Methyltransferase</keyword>
<keyword evidence="2" id="KW-0808">Transferase</keyword>
<sequence>MCVGIPLQVQRMEGSVAVCTGLDGAEHCIDTLLVGPQAQGVWLMTFLGAARAVIDGAEAARVGAALNALSDLMAGQPVDLDAAFADLVGREPQLPEFLRGPRT</sequence>
<dbReference type="GO" id="GO:0005506">
    <property type="term" value="F:iron ion binding"/>
    <property type="evidence" value="ECO:0007669"/>
    <property type="project" value="TreeGrafter"/>
</dbReference>